<dbReference type="SMART" id="SM00530">
    <property type="entry name" value="HTH_XRE"/>
    <property type="match status" value="1"/>
</dbReference>
<dbReference type="EMBL" id="JACHJW010000001">
    <property type="protein sequence ID" value="MBB4959561.1"/>
    <property type="molecule type" value="Genomic_DNA"/>
</dbReference>
<dbReference type="SUPFAM" id="SSF47413">
    <property type="entry name" value="lambda repressor-like DNA-binding domains"/>
    <property type="match status" value="1"/>
</dbReference>
<dbReference type="Gene3D" id="1.10.260.40">
    <property type="entry name" value="lambda repressor-like DNA-binding domains"/>
    <property type="match status" value="1"/>
</dbReference>
<dbReference type="RefSeq" id="WP_184535471.1">
    <property type="nucleotide sequence ID" value="NZ_JACHJW010000001.1"/>
</dbReference>
<keyword evidence="3" id="KW-1185">Reference proteome</keyword>
<accession>A0A7W7SS42</accession>
<feature type="domain" description="HTH cro/C1-type" evidence="1">
    <location>
        <begin position="17"/>
        <end position="71"/>
    </location>
</feature>
<protein>
    <submittedName>
        <fullName evidence="2">Transcriptional regulator with XRE-family HTH domain</fullName>
    </submittedName>
</protein>
<dbReference type="InterPro" id="IPR001387">
    <property type="entry name" value="Cro/C1-type_HTH"/>
</dbReference>
<sequence length="336" mass="36111">MPARTRTIVDPRWHAIFARLRRQQRLSLRDLARSVHYSKSHLHDLETGRLRPTVEAAEALDAVLQADGALAALVVDATVETTPDDDQRIAYAISHPARLDAQAVNLLADILAAQRRLDDTVPVAMMLPWAVPHWRAVQDLAASARGPHAPAIRVVAAESTQFVGWLYAEARCDADAVRMLVEAATQADAVDCGVLAAQASNFRGYVERQRGNPRGIVRHFLAAYQTPGAAPLQRVGDAAQAAHGYALLGERASALRLLGDASELATAAADTEPPSTAYWLSTTFGYLNLGLAYLGLGDRKAAADNLRAGLDGLPADQCDAEWTVEYRAALTTARAG</sequence>
<dbReference type="CDD" id="cd00093">
    <property type="entry name" value="HTH_XRE"/>
    <property type="match status" value="1"/>
</dbReference>
<evidence type="ECO:0000313" key="3">
    <source>
        <dbReference type="Proteomes" id="UP000578819"/>
    </source>
</evidence>
<reference evidence="2 3" key="1">
    <citation type="submission" date="2020-08" db="EMBL/GenBank/DDBJ databases">
        <title>Sequencing the genomes of 1000 actinobacteria strains.</title>
        <authorList>
            <person name="Klenk H.-P."/>
        </authorList>
    </citation>
    <scope>NUCLEOTIDE SEQUENCE [LARGE SCALE GENOMIC DNA]</scope>
    <source>
        <strain evidence="2 3">DSM 45886</strain>
    </source>
</reference>
<dbReference type="InterPro" id="IPR010982">
    <property type="entry name" value="Lambda_DNA-bd_dom_sf"/>
</dbReference>
<dbReference type="GO" id="GO:0003677">
    <property type="term" value="F:DNA binding"/>
    <property type="evidence" value="ECO:0007669"/>
    <property type="project" value="InterPro"/>
</dbReference>
<proteinExistence type="predicted"/>
<evidence type="ECO:0000259" key="1">
    <source>
        <dbReference type="PROSITE" id="PS50943"/>
    </source>
</evidence>
<evidence type="ECO:0000313" key="2">
    <source>
        <dbReference type="EMBL" id="MBB4959561.1"/>
    </source>
</evidence>
<dbReference type="Pfam" id="PF13560">
    <property type="entry name" value="HTH_31"/>
    <property type="match status" value="1"/>
</dbReference>
<name>A0A7W7SS42_9ACTN</name>
<dbReference type="Proteomes" id="UP000578819">
    <property type="component" value="Unassembled WGS sequence"/>
</dbReference>
<comment type="caution">
    <text evidence="2">The sequence shown here is derived from an EMBL/GenBank/DDBJ whole genome shotgun (WGS) entry which is preliminary data.</text>
</comment>
<organism evidence="2 3">
    <name type="scientific">Micromonospora polyrhachis</name>
    <dbReference type="NCBI Taxonomy" id="1282883"/>
    <lineage>
        <taxon>Bacteria</taxon>
        <taxon>Bacillati</taxon>
        <taxon>Actinomycetota</taxon>
        <taxon>Actinomycetes</taxon>
        <taxon>Micromonosporales</taxon>
        <taxon>Micromonosporaceae</taxon>
        <taxon>Micromonospora</taxon>
    </lineage>
</organism>
<dbReference type="PROSITE" id="PS50943">
    <property type="entry name" value="HTH_CROC1"/>
    <property type="match status" value="1"/>
</dbReference>
<dbReference type="AlphaFoldDB" id="A0A7W7SS42"/>
<gene>
    <name evidence="2" type="ORF">FHR38_003294</name>
</gene>